<keyword evidence="5" id="KW-0472">Membrane</keyword>
<evidence type="ECO:0000259" key="7">
    <source>
        <dbReference type="PROSITE" id="PS50112"/>
    </source>
</evidence>
<dbReference type="RefSeq" id="WP_201348797.1">
    <property type="nucleotide sequence ID" value="NZ_AP014546.1"/>
</dbReference>
<dbReference type="InterPro" id="IPR013655">
    <property type="entry name" value="PAS_fold_3"/>
</dbReference>
<feature type="domain" description="PAS" evidence="7">
    <location>
        <begin position="15"/>
        <end position="54"/>
    </location>
</feature>
<dbReference type="InterPro" id="IPR004089">
    <property type="entry name" value="MCPsignal_dom"/>
</dbReference>
<evidence type="ECO:0000256" key="1">
    <source>
        <dbReference type="ARBA" id="ARBA00004370"/>
    </source>
</evidence>
<dbReference type="KEGG" id="njp:NEJAP_0100"/>
<comment type="subcellular location">
    <subcellularLocation>
        <location evidence="1">Membrane</location>
    </subcellularLocation>
</comment>
<keyword evidence="2 4" id="KW-0807">Transducer</keyword>
<dbReference type="AlphaFoldDB" id="A0A7R6P8Z9"/>
<dbReference type="GO" id="GO:0006935">
    <property type="term" value="P:chemotaxis"/>
    <property type="evidence" value="ECO:0007669"/>
    <property type="project" value="UniProtKB-ARBA"/>
</dbReference>
<dbReference type="CDD" id="cd00130">
    <property type="entry name" value="PAS"/>
    <property type="match status" value="1"/>
</dbReference>
<dbReference type="Proteomes" id="UP000595332">
    <property type="component" value="Chromosome"/>
</dbReference>
<evidence type="ECO:0000256" key="4">
    <source>
        <dbReference type="PROSITE-ProRule" id="PRU00284"/>
    </source>
</evidence>
<dbReference type="Gene3D" id="3.30.450.20">
    <property type="entry name" value="PAS domain"/>
    <property type="match status" value="1"/>
</dbReference>
<evidence type="ECO:0000256" key="3">
    <source>
        <dbReference type="ARBA" id="ARBA00029447"/>
    </source>
</evidence>
<feature type="transmembrane region" description="Helical" evidence="5">
    <location>
        <begin position="145"/>
        <end position="165"/>
    </location>
</feature>
<name>A0A7R6P8Z9_9GAMM</name>
<keyword evidence="9" id="KW-1185">Reference proteome</keyword>
<evidence type="ECO:0000259" key="6">
    <source>
        <dbReference type="PROSITE" id="PS50111"/>
    </source>
</evidence>
<proteinExistence type="inferred from homology"/>
<dbReference type="InterPro" id="IPR035965">
    <property type="entry name" value="PAS-like_dom_sf"/>
</dbReference>
<sequence>MASIERKFSNDVRLISTTDLRGNIIYANPEFCNVSGYTSEELIGQPHSMVRHPDMPPAAFSDLWSHLNSDQPWMGMVKNLCKNKEYYWVQAYVMPLFDINGQKVGYQSVRTRPSDEMIAHAESVYAKINNNPNIKIQRVNTANKLTIVTSILAALLVITHFLPIATFLQHSLIIALALVLIASITWLTAPFRKVLSLTDEVYNNKLAQWVMTDNMNESGAVELSLLMMRARLRTVIGRVEDSINTLADVMQHTNESIDQTTSGIQQQDQESDMLATAANQMSSTAHQVAKNTAQTSEATQKTAALARAGKSKVEEMVSGIQLLVEDVQNASHASLELKKEAISIEDVVNIINGIADQTNLLALNAAIEAARAGEQGRGFSVVADEVRVLAQRTQQSTSEIRQTVESIQDKVDLTAQAMERCHRHAATNIQCAEEAGDAFQKANLAMIEITDRSTQVAAASEEQSAVSEEVSRNIQNIRNISSHNLSAAGKTADASKDLNELILDLKSTVKAF</sequence>
<dbReference type="EMBL" id="AP014546">
    <property type="protein sequence ID" value="BBB28059.1"/>
    <property type="molecule type" value="Genomic_DNA"/>
</dbReference>
<dbReference type="Pfam" id="PF08447">
    <property type="entry name" value="PAS_3"/>
    <property type="match status" value="1"/>
</dbReference>
<dbReference type="SMART" id="SM00283">
    <property type="entry name" value="MA"/>
    <property type="match status" value="1"/>
</dbReference>
<dbReference type="GO" id="GO:0007165">
    <property type="term" value="P:signal transduction"/>
    <property type="evidence" value="ECO:0007669"/>
    <property type="project" value="UniProtKB-KW"/>
</dbReference>
<evidence type="ECO:0000313" key="8">
    <source>
        <dbReference type="EMBL" id="BBB28059.1"/>
    </source>
</evidence>
<dbReference type="SUPFAM" id="SSF58104">
    <property type="entry name" value="Methyl-accepting chemotaxis protein (MCP) signaling domain"/>
    <property type="match status" value="1"/>
</dbReference>
<dbReference type="SMART" id="SM00091">
    <property type="entry name" value="PAS"/>
    <property type="match status" value="1"/>
</dbReference>
<dbReference type="InterPro" id="IPR000014">
    <property type="entry name" value="PAS"/>
</dbReference>
<dbReference type="SMART" id="SM00086">
    <property type="entry name" value="PAC"/>
    <property type="match status" value="1"/>
</dbReference>
<dbReference type="Gene3D" id="1.10.287.950">
    <property type="entry name" value="Methyl-accepting chemotaxis protein"/>
    <property type="match status" value="1"/>
</dbReference>
<feature type="transmembrane region" description="Helical" evidence="5">
    <location>
        <begin position="171"/>
        <end position="189"/>
    </location>
</feature>
<dbReference type="CDD" id="cd11386">
    <property type="entry name" value="MCP_signal"/>
    <property type="match status" value="1"/>
</dbReference>
<keyword evidence="5" id="KW-1133">Transmembrane helix</keyword>
<comment type="similarity">
    <text evidence="3">Belongs to the methyl-accepting chemotaxis (MCP) protein family.</text>
</comment>
<evidence type="ECO:0000256" key="2">
    <source>
        <dbReference type="ARBA" id="ARBA00023224"/>
    </source>
</evidence>
<feature type="domain" description="Methyl-accepting transducer" evidence="6">
    <location>
        <begin position="242"/>
        <end position="478"/>
    </location>
</feature>
<reference evidence="8 9" key="1">
    <citation type="journal article" date="2008" name="Int. J. Syst. Evol. Microbiol.">
        <title>Neptunomonas japonica sp. nov., an Osedax japonicus symbiont-like bacterium isolated from sediment adjacent to sperm whale carcasses off Kagoshima, Japan.</title>
        <authorList>
            <person name="Miyazaki M."/>
            <person name="Nogi Y."/>
            <person name="Fujiwara Y."/>
            <person name="Kawato M."/>
            <person name="Kubokawa K."/>
            <person name="Horikoshi K."/>
        </authorList>
    </citation>
    <scope>NUCLEOTIDE SEQUENCE [LARGE SCALE GENOMIC DNA]</scope>
    <source>
        <strain evidence="8 9">JAMM 1380</strain>
    </source>
</reference>
<dbReference type="PROSITE" id="PS50112">
    <property type="entry name" value="PAS"/>
    <property type="match status" value="1"/>
</dbReference>
<evidence type="ECO:0000256" key="5">
    <source>
        <dbReference type="SAM" id="Phobius"/>
    </source>
</evidence>
<organism evidence="8 9">
    <name type="scientific">Neptunomonas japonica JAMM 1380</name>
    <dbReference type="NCBI Taxonomy" id="1441457"/>
    <lineage>
        <taxon>Bacteria</taxon>
        <taxon>Pseudomonadati</taxon>
        <taxon>Pseudomonadota</taxon>
        <taxon>Gammaproteobacteria</taxon>
        <taxon>Oceanospirillales</taxon>
        <taxon>Oceanospirillaceae</taxon>
        <taxon>Neptunomonas</taxon>
    </lineage>
</organism>
<dbReference type="PANTHER" id="PTHR32089">
    <property type="entry name" value="METHYL-ACCEPTING CHEMOTAXIS PROTEIN MCPB"/>
    <property type="match status" value="1"/>
</dbReference>
<dbReference type="GO" id="GO:0016020">
    <property type="term" value="C:membrane"/>
    <property type="evidence" value="ECO:0007669"/>
    <property type="project" value="UniProtKB-SubCell"/>
</dbReference>
<keyword evidence="5" id="KW-0812">Transmembrane</keyword>
<gene>
    <name evidence="8" type="ORF">NEJAP_0100</name>
</gene>
<dbReference type="SUPFAM" id="SSF55785">
    <property type="entry name" value="PYP-like sensor domain (PAS domain)"/>
    <property type="match status" value="1"/>
</dbReference>
<dbReference type="NCBIfam" id="TIGR00229">
    <property type="entry name" value="sensory_box"/>
    <property type="match status" value="1"/>
</dbReference>
<dbReference type="FunFam" id="1.10.287.950:FF:000001">
    <property type="entry name" value="Methyl-accepting chemotaxis sensory transducer"/>
    <property type="match status" value="1"/>
</dbReference>
<dbReference type="InterPro" id="IPR001610">
    <property type="entry name" value="PAC"/>
</dbReference>
<accession>A0A7R6P8Z9</accession>
<dbReference type="PROSITE" id="PS50111">
    <property type="entry name" value="CHEMOTAXIS_TRANSDUC_2"/>
    <property type="match status" value="1"/>
</dbReference>
<evidence type="ECO:0000313" key="9">
    <source>
        <dbReference type="Proteomes" id="UP000595332"/>
    </source>
</evidence>
<protein>
    <submittedName>
        <fullName evidence="8">Methyl-accepting chemotaxis protein</fullName>
    </submittedName>
</protein>
<dbReference type="Pfam" id="PF00015">
    <property type="entry name" value="MCPsignal"/>
    <property type="match status" value="1"/>
</dbReference>
<dbReference type="PANTHER" id="PTHR32089:SF74">
    <property type="entry name" value="METHYL-ACCEPTING CHEMOTAXIS PROTEIN AER"/>
    <property type="match status" value="1"/>
</dbReference>